<keyword evidence="2" id="KW-1185">Reference proteome</keyword>
<gene>
    <name evidence="1" type="ORF">NCTC11532_02829</name>
</gene>
<dbReference type="RefSeq" id="WP_051635562.1">
    <property type="nucleotide sequence ID" value="NZ_UGPB01000001.1"/>
</dbReference>
<reference evidence="1 2" key="1">
    <citation type="submission" date="2018-06" db="EMBL/GenBank/DDBJ databases">
        <authorList>
            <consortium name="Pathogen Informatics"/>
            <person name="Doyle S."/>
        </authorList>
    </citation>
    <scope>NUCLEOTIDE SEQUENCE [LARGE SCALE GENOMIC DNA]</scope>
    <source>
        <strain evidence="1 2">NCTC11532</strain>
    </source>
</reference>
<name>A0A378LXL0_9GAMM</name>
<dbReference type="OrthoDB" id="5648094at2"/>
<dbReference type="AlphaFoldDB" id="A0A378LXL0"/>
<dbReference type="EMBL" id="UGPB01000001">
    <property type="protein sequence ID" value="STY31293.1"/>
    <property type="molecule type" value="Genomic_DNA"/>
</dbReference>
<evidence type="ECO:0000313" key="1">
    <source>
        <dbReference type="EMBL" id="STY31293.1"/>
    </source>
</evidence>
<organism evidence="1 2">
    <name type="scientific">Legionella wadsworthii</name>
    <dbReference type="NCBI Taxonomy" id="28088"/>
    <lineage>
        <taxon>Bacteria</taxon>
        <taxon>Pseudomonadati</taxon>
        <taxon>Pseudomonadota</taxon>
        <taxon>Gammaproteobacteria</taxon>
        <taxon>Legionellales</taxon>
        <taxon>Legionellaceae</taxon>
        <taxon>Legionella</taxon>
    </lineage>
</organism>
<protein>
    <submittedName>
        <fullName evidence="1">Uncharacterized protein</fullName>
    </submittedName>
</protein>
<sequence>MNIHVYVNGKYLFSIKSNVKHENVKNENRDYIGVRGSEEMLSIYKEVEKKLGEVDYGIRASHESELSSIDLDETNISEYLAKKYPGLERLELRADDDSYTSRVSNTVGKQYGYPLVWLNCNKYNFPFYIQSENADEHQWERCLIEPQEGLDKIGSLIEYFREHKNKDEQALYQGRMATLVDCLKNSTTDNLLLQGRPSNLDVEILRMKDYHGDEKFAFYENSLQATYITTDIKSGLADILKKKLFDKQLVQHLDDFDEIAGGSSIPIKILSPIDFSNEKYSHVTMQSITLTMVDGKVHCDITLYEGLLSDPFRIEEQKHLEQVKLQVEKFLVEQGLELDHISTRVNNMKLQLPLQTHCGRFVMTWMAAEVAGIDITRLSNYNEPITLLFGKVDKVGKKIFPSGEKRVLPGEALDDFKEKLAQFLKVRQEEFKKQYFNTGKEEIELTRELIVLLGSLQNEDPLNNLKKIETNVQYLNDPRLIKIINEGMANLGYGSLQSFIIKAKRDDFQLSSRDSIEQQYYKIDQMTQLTVVTYDEDDLNLEEVVEPPKVEEDDLGFFAIEDIDGSQLATSERNATFTSKSKGTDIDLVDTAEKNDEEVVITTSVKVN</sequence>
<dbReference type="Proteomes" id="UP000255297">
    <property type="component" value="Unassembled WGS sequence"/>
</dbReference>
<evidence type="ECO:0000313" key="2">
    <source>
        <dbReference type="Proteomes" id="UP000255297"/>
    </source>
</evidence>
<proteinExistence type="predicted"/>
<accession>A0A378LXL0</accession>